<feature type="compositionally biased region" description="Basic and acidic residues" evidence="1">
    <location>
        <begin position="238"/>
        <end position="249"/>
    </location>
</feature>
<dbReference type="Proteomes" id="UP000053257">
    <property type="component" value="Unassembled WGS sequence"/>
</dbReference>
<protein>
    <submittedName>
        <fullName evidence="3">Uncharacterized protein</fullName>
    </submittedName>
</protein>
<keyword evidence="2" id="KW-0812">Transmembrane</keyword>
<dbReference type="HOGENOM" id="CLU_072376_0_0_1"/>
<keyword evidence="2" id="KW-1133">Transmembrane helix</keyword>
<keyword evidence="2" id="KW-0472">Membrane</keyword>
<feature type="transmembrane region" description="Helical" evidence="2">
    <location>
        <begin position="124"/>
        <end position="144"/>
    </location>
</feature>
<feature type="region of interest" description="Disordered" evidence="1">
    <location>
        <begin position="227"/>
        <end position="262"/>
    </location>
</feature>
<evidence type="ECO:0000256" key="2">
    <source>
        <dbReference type="SAM" id="Phobius"/>
    </source>
</evidence>
<dbReference type="OrthoDB" id="2502792at2759"/>
<dbReference type="AlphaFoldDB" id="A0A0C3S167"/>
<accession>A0A0C3S167</accession>
<sequence length="262" mass="28073">MENPGLPELFDPLLDFLSSKLPPQLYDIADTLLTHTYSLASSLFVLIRTLASNSPFQLDAQQILPPLITLFAAYLALVSFYRTTGWMIRTAFAFVKWGFILSTLGAAAGYFLANANVDGAGNGLGAALGGGLLPTLGGLLLGLSNPDQQNAASRNRRSRPRTSSGTGSGTQRKDRPKAYGSWDKHKDWQYKEQAYHQGGDGEGANVQKILGDIGRAVQESGWWDAAKGAMDGFTKGTPGEKDGEGEKGSKNAKGKSKSTRSR</sequence>
<gene>
    <name evidence="3" type="ORF">PHLGIDRAFT_95415</name>
</gene>
<feature type="compositionally biased region" description="Basic and acidic residues" evidence="1">
    <location>
        <begin position="171"/>
        <end position="183"/>
    </location>
</feature>
<organism evidence="3 4">
    <name type="scientific">Phlebiopsis gigantea (strain 11061_1 CR5-6)</name>
    <name type="common">White-rot fungus</name>
    <name type="synonym">Peniophora gigantea</name>
    <dbReference type="NCBI Taxonomy" id="745531"/>
    <lineage>
        <taxon>Eukaryota</taxon>
        <taxon>Fungi</taxon>
        <taxon>Dikarya</taxon>
        <taxon>Basidiomycota</taxon>
        <taxon>Agaricomycotina</taxon>
        <taxon>Agaricomycetes</taxon>
        <taxon>Polyporales</taxon>
        <taxon>Phanerochaetaceae</taxon>
        <taxon>Phlebiopsis</taxon>
    </lineage>
</organism>
<keyword evidence="4" id="KW-1185">Reference proteome</keyword>
<feature type="transmembrane region" description="Helical" evidence="2">
    <location>
        <begin position="93"/>
        <end position="112"/>
    </location>
</feature>
<evidence type="ECO:0000313" key="4">
    <source>
        <dbReference type="Proteomes" id="UP000053257"/>
    </source>
</evidence>
<feature type="compositionally biased region" description="Basic residues" evidence="1">
    <location>
        <begin position="250"/>
        <end position="262"/>
    </location>
</feature>
<proteinExistence type="predicted"/>
<feature type="region of interest" description="Disordered" evidence="1">
    <location>
        <begin position="147"/>
        <end position="183"/>
    </location>
</feature>
<feature type="transmembrane region" description="Helical" evidence="2">
    <location>
        <begin position="63"/>
        <end position="81"/>
    </location>
</feature>
<evidence type="ECO:0000256" key="1">
    <source>
        <dbReference type="SAM" id="MobiDB-lite"/>
    </source>
</evidence>
<dbReference type="EMBL" id="KN840644">
    <property type="protein sequence ID" value="KIP02932.1"/>
    <property type="molecule type" value="Genomic_DNA"/>
</dbReference>
<reference evidence="3 4" key="1">
    <citation type="journal article" date="2014" name="PLoS Genet.">
        <title>Analysis of the Phlebiopsis gigantea genome, transcriptome and secretome provides insight into its pioneer colonization strategies of wood.</title>
        <authorList>
            <person name="Hori C."/>
            <person name="Ishida T."/>
            <person name="Igarashi K."/>
            <person name="Samejima M."/>
            <person name="Suzuki H."/>
            <person name="Master E."/>
            <person name="Ferreira P."/>
            <person name="Ruiz-Duenas F.J."/>
            <person name="Held B."/>
            <person name="Canessa P."/>
            <person name="Larrondo L.F."/>
            <person name="Schmoll M."/>
            <person name="Druzhinina I.S."/>
            <person name="Kubicek C.P."/>
            <person name="Gaskell J.A."/>
            <person name="Kersten P."/>
            <person name="St John F."/>
            <person name="Glasner J."/>
            <person name="Sabat G."/>
            <person name="Splinter BonDurant S."/>
            <person name="Syed K."/>
            <person name="Yadav J."/>
            <person name="Mgbeahuruike A.C."/>
            <person name="Kovalchuk A."/>
            <person name="Asiegbu F.O."/>
            <person name="Lackner G."/>
            <person name="Hoffmeister D."/>
            <person name="Rencoret J."/>
            <person name="Gutierrez A."/>
            <person name="Sun H."/>
            <person name="Lindquist E."/>
            <person name="Barry K."/>
            <person name="Riley R."/>
            <person name="Grigoriev I.V."/>
            <person name="Henrissat B."/>
            <person name="Kues U."/>
            <person name="Berka R.M."/>
            <person name="Martinez A.T."/>
            <person name="Covert S.F."/>
            <person name="Blanchette R.A."/>
            <person name="Cullen D."/>
        </authorList>
    </citation>
    <scope>NUCLEOTIDE SEQUENCE [LARGE SCALE GENOMIC DNA]</scope>
    <source>
        <strain evidence="3 4">11061_1 CR5-6</strain>
    </source>
</reference>
<name>A0A0C3S167_PHLG1</name>
<evidence type="ECO:0000313" key="3">
    <source>
        <dbReference type="EMBL" id="KIP02932.1"/>
    </source>
</evidence>